<keyword evidence="4" id="KW-0479">Metal-binding</keyword>
<dbReference type="InterPro" id="IPR042013">
    <property type="entry name" value="PHF7/G2E3_ePHD"/>
</dbReference>
<dbReference type="PROSITE" id="PS51805">
    <property type="entry name" value="EPHD"/>
    <property type="match status" value="1"/>
</dbReference>
<feature type="compositionally biased region" description="Polar residues" evidence="10">
    <location>
        <begin position="1"/>
        <end position="14"/>
    </location>
</feature>
<organism evidence="13 14">
    <name type="scientific">Branchiostoma floridae</name>
    <name type="common">Florida lancelet</name>
    <name type="synonym">Amphioxus</name>
    <dbReference type="NCBI Taxonomy" id="7739"/>
    <lineage>
        <taxon>Eukaryota</taxon>
        <taxon>Metazoa</taxon>
        <taxon>Chordata</taxon>
        <taxon>Cephalochordata</taxon>
        <taxon>Leptocardii</taxon>
        <taxon>Amphioxiformes</taxon>
        <taxon>Branchiostomatidae</taxon>
        <taxon>Branchiostoma</taxon>
    </lineage>
</organism>
<evidence type="ECO:0000256" key="5">
    <source>
        <dbReference type="ARBA" id="ARBA00022771"/>
    </source>
</evidence>
<feature type="compositionally biased region" description="Polar residues" evidence="10">
    <location>
        <begin position="968"/>
        <end position="979"/>
    </location>
</feature>
<evidence type="ECO:0000256" key="2">
    <source>
        <dbReference type="ARBA" id="ARBA00004906"/>
    </source>
</evidence>
<feature type="region of interest" description="Disordered" evidence="10">
    <location>
        <begin position="1078"/>
        <end position="1183"/>
    </location>
</feature>
<dbReference type="InterPro" id="IPR034732">
    <property type="entry name" value="EPHD"/>
</dbReference>
<feature type="region of interest" description="Disordered" evidence="10">
    <location>
        <begin position="441"/>
        <end position="533"/>
    </location>
</feature>
<dbReference type="InterPro" id="IPR013083">
    <property type="entry name" value="Znf_RING/FYVE/PHD"/>
</dbReference>
<feature type="compositionally biased region" description="Low complexity" evidence="10">
    <location>
        <begin position="442"/>
        <end position="454"/>
    </location>
</feature>
<feature type="compositionally biased region" description="Basic and acidic residues" evidence="10">
    <location>
        <begin position="1125"/>
        <end position="1134"/>
    </location>
</feature>
<dbReference type="InterPro" id="IPR011011">
    <property type="entry name" value="Znf_FYVE_PHD"/>
</dbReference>
<evidence type="ECO:0000313" key="14">
    <source>
        <dbReference type="RefSeq" id="XP_035675086.1"/>
    </source>
</evidence>
<feature type="compositionally biased region" description="Basic and acidic residues" evidence="10">
    <location>
        <begin position="489"/>
        <end position="500"/>
    </location>
</feature>
<proteinExistence type="predicted"/>
<evidence type="ECO:0000256" key="1">
    <source>
        <dbReference type="ARBA" id="ARBA00004123"/>
    </source>
</evidence>
<evidence type="ECO:0000256" key="3">
    <source>
        <dbReference type="ARBA" id="ARBA00022679"/>
    </source>
</evidence>
<dbReference type="PANTHER" id="PTHR12420:SF42">
    <property type="entry name" value="G2_M PHASE-SPECIFIC E3 UBIQUITIN-PROTEIN LIGASE"/>
    <property type="match status" value="1"/>
</dbReference>
<dbReference type="Pfam" id="PF13771">
    <property type="entry name" value="zf-HC5HC2H"/>
    <property type="match status" value="1"/>
</dbReference>
<keyword evidence="8" id="KW-0539">Nucleus</keyword>
<dbReference type="GeneID" id="118414898"/>
<evidence type="ECO:0000256" key="7">
    <source>
        <dbReference type="ARBA" id="ARBA00022833"/>
    </source>
</evidence>
<evidence type="ECO:0000256" key="4">
    <source>
        <dbReference type="ARBA" id="ARBA00022723"/>
    </source>
</evidence>
<keyword evidence="5 9" id="KW-0863">Zinc-finger</keyword>
<dbReference type="InterPro" id="IPR001841">
    <property type="entry name" value="Znf_RING"/>
</dbReference>
<keyword evidence="6" id="KW-0833">Ubl conjugation pathway</keyword>
<comment type="subcellular location">
    <subcellularLocation>
        <location evidence="1">Nucleus</location>
    </subcellularLocation>
</comment>
<evidence type="ECO:0000259" key="12">
    <source>
        <dbReference type="PROSITE" id="PS51805"/>
    </source>
</evidence>
<dbReference type="RefSeq" id="XP_035675086.1">
    <property type="nucleotide sequence ID" value="XM_035819193.1"/>
</dbReference>
<feature type="region of interest" description="Disordered" evidence="10">
    <location>
        <begin position="327"/>
        <end position="365"/>
    </location>
</feature>
<feature type="compositionally biased region" description="Polar residues" evidence="10">
    <location>
        <begin position="621"/>
        <end position="634"/>
    </location>
</feature>
<dbReference type="PANTHER" id="PTHR12420">
    <property type="entry name" value="PHD FINGER PROTEIN"/>
    <property type="match status" value="1"/>
</dbReference>
<feature type="region of interest" description="Disordered" evidence="10">
    <location>
        <begin position="878"/>
        <end position="1029"/>
    </location>
</feature>
<comment type="pathway">
    <text evidence="2">Protein modification; protein ubiquitination.</text>
</comment>
<dbReference type="Proteomes" id="UP000001554">
    <property type="component" value="Chromosome 1"/>
</dbReference>
<dbReference type="CDD" id="cd15669">
    <property type="entry name" value="ePHD_PHF7_G2E3_like"/>
    <property type="match status" value="1"/>
</dbReference>
<dbReference type="Pfam" id="PF26054">
    <property type="entry name" value="PHD_G2E3"/>
    <property type="match status" value="1"/>
</dbReference>
<feature type="compositionally biased region" description="Basic and acidic residues" evidence="10">
    <location>
        <begin position="327"/>
        <end position="355"/>
    </location>
</feature>
<evidence type="ECO:0000256" key="9">
    <source>
        <dbReference type="PROSITE-ProRule" id="PRU00175"/>
    </source>
</evidence>
<feature type="compositionally biased region" description="Polar residues" evidence="10">
    <location>
        <begin position="455"/>
        <end position="467"/>
    </location>
</feature>
<sequence length="1183" mass="131143">MSGSSPRGQELSPSPHTPGQERKVPPNLTIYPASRTTDLPPCLFCKRCENHQEKYGQLITDKDSGITVHYFCLLLSSGIRQEGGEEEGIYGFREQEVIKEYRRGLRLKCNFCEQKGATIGCCTKKCRMMFHLPCGMENGTLHLFFDDFKSYCKEHRPMQKISKDMILDTPEKNPVCPICMYHLKPKPSHNVIKTPCCKRTWLHRDCVQRQASSAGMYFFRCPICNSKETFQQEMLKNGIYIPEQDAAWELEDNAFEELLQRYNRCDAEKCECVQGRNFNKEWGKWRIVLCEVCGSSGIHKLCGQLKKAKWKCKDCTDILAKAKEAAKERKRKEREEQKKQAKLANDKKENKDKAKLKVRKSSKKGRKLILSGRPMSDERRILGRNCRVVLTPVNALYTENQCQLGATLSQPSSDEEISFSIEHKDHIPGHKPINVRMEGVEGSMSSGQLSGSASVQTSPKGRISTSGEKMKGVRKKSLKRRKVSCPWTAKERQQKKSKELAKKRKSINTLPKTETDSLPSPQSPEIDIYKSRNRATPTSSVKLGLYLSPSSDDDDSIPLARLVLREKLAERSPFACGQSIPEDYQNEHNETSKPGMACAVGDREEATGFIDDEEELQKLSTETYKGSPGPSQIHTPKRSPRLSEEPNTPCPSVHAPELKSMLLRSGSSIKSHSGEKPSKDAEDMDMSDLSPLVGRNKRKGNASEEALVPNVRKQTARKSCQPYRPPCRRNLLEYSGHTERQPSPDTPEESSSAKVNPPTASGGTEGPCDSPSGDSTATDVIQSKSLQPDLLDIPECLNIEKDPCQPSHQVDCNISRDTEMPNINPHVVVTAVCNSPNSSQSSDTASTSESSSCLACLIAARRRTMGPVFIDLTENASSVASQQDLTRPSSPSTITLSSSGETDSELEVEFVAETPQAKNTNSTCLPGIPTRSRFGSDNSDITAEGPAKNNNFVKNQGERGRERLKSNDGPSNVSKTGAKSKSVGLKVKRRSGGKDQRSKSMGDMGRVRHKSGNKTTSGDKTKSLKVSRKGRVRKLKQLRIKWPDPFSLQFRSTETCFESEDGDVQGVTMHVQVKASPKCLSEGQGGQKRKRSSSLTGGEVDVPSISVKVTTTTPSRKRWSSPVRCETETDRAAEDEGAVVGSGLRMTTRQTPLKPAGSTVRNQDSTSPRTPSRLSKRNRVLED</sequence>
<accession>A0A9J7L311</accession>
<evidence type="ECO:0000256" key="6">
    <source>
        <dbReference type="ARBA" id="ARBA00022786"/>
    </source>
</evidence>
<dbReference type="OrthoDB" id="512616at2759"/>
<feature type="compositionally biased region" description="Basic and acidic residues" evidence="10">
    <location>
        <begin position="672"/>
        <end position="681"/>
    </location>
</feature>
<dbReference type="AlphaFoldDB" id="A0A9J7L311"/>
<evidence type="ECO:0000256" key="10">
    <source>
        <dbReference type="SAM" id="MobiDB-lite"/>
    </source>
</evidence>
<dbReference type="KEGG" id="bfo:118414898"/>
<gene>
    <name evidence="14" type="primary">LOC118414898</name>
</gene>
<feature type="region of interest" description="Disordered" evidence="10">
    <location>
        <begin position="1"/>
        <end position="28"/>
    </location>
</feature>
<name>A0A9J7L311_BRAFL</name>
<evidence type="ECO:0000256" key="8">
    <source>
        <dbReference type="ARBA" id="ARBA00023242"/>
    </source>
</evidence>
<reference evidence="14" key="2">
    <citation type="submission" date="2025-08" db="UniProtKB">
        <authorList>
            <consortium name="RefSeq"/>
        </authorList>
    </citation>
    <scope>IDENTIFICATION</scope>
    <source>
        <strain evidence="14">S238N-H82</strain>
        <tissue evidence="14">Testes</tissue>
    </source>
</reference>
<feature type="domain" description="RING-type" evidence="11">
    <location>
        <begin position="176"/>
        <end position="225"/>
    </location>
</feature>
<dbReference type="InterPro" id="IPR051188">
    <property type="entry name" value="PHD-type_Zinc_Finger"/>
</dbReference>
<keyword evidence="3" id="KW-0808">Transferase</keyword>
<evidence type="ECO:0000313" key="13">
    <source>
        <dbReference type="Proteomes" id="UP000001554"/>
    </source>
</evidence>
<feature type="compositionally biased region" description="Polar residues" evidence="10">
    <location>
        <begin position="749"/>
        <end position="762"/>
    </location>
</feature>
<dbReference type="GO" id="GO:0008270">
    <property type="term" value="F:zinc ion binding"/>
    <property type="evidence" value="ECO:0007669"/>
    <property type="project" value="UniProtKB-KW"/>
</dbReference>
<evidence type="ECO:0000259" key="11">
    <source>
        <dbReference type="PROSITE" id="PS50089"/>
    </source>
</evidence>
<dbReference type="SUPFAM" id="SSF57903">
    <property type="entry name" value="FYVE/PHD zinc finger"/>
    <property type="match status" value="1"/>
</dbReference>
<feature type="compositionally biased region" description="Basic residues" evidence="10">
    <location>
        <begin position="472"/>
        <end position="483"/>
    </location>
</feature>
<feature type="compositionally biased region" description="Basic residues" evidence="10">
    <location>
        <begin position="1174"/>
        <end position="1183"/>
    </location>
</feature>
<feature type="compositionally biased region" description="Polar residues" evidence="10">
    <location>
        <begin position="1159"/>
        <end position="1173"/>
    </location>
</feature>
<keyword evidence="7" id="KW-0862">Zinc</keyword>
<feature type="compositionally biased region" description="Polar residues" evidence="10">
    <location>
        <begin position="507"/>
        <end position="520"/>
    </location>
</feature>
<feature type="compositionally biased region" description="Basic and acidic residues" evidence="10">
    <location>
        <begin position="956"/>
        <end position="966"/>
    </location>
</feature>
<feature type="compositionally biased region" description="Basic residues" evidence="10">
    <location>
        <begin position="356"/>
        <end position="365"/>
    </location>
</feature>
<feature type="region of interest" description="Disordered" evidence="10">
    <location>
        <begin position="621"/>
        <end position="778"/>
    </location>
</feature>
<dbReference type="InterPro" id="IPR059102">
    <property type="entry name" value="PHD_PHF7/G2E3-like"/>
</dbReference>
<dbReference type="PROSITE" id="PS50089">
    <property type="entry name" value="ZF_RING_2"/>
    <property type="match status" value="1"/>
</dbReference>
<keyword evidence="13" id="KW-1185">Reference proteome</keyword>
<feature type="domain" description="PHD-type" evidence="12">
    <location>
        <begin position="39"/>
        <end position="156"/>
    </location>
</feature>
<dbReference type="GO" id="GO:0005634">
    <property type="term" value="C:nucleus"/>
    <property type="evidence" value="ECO:0000318"/>
    <property type="project" value="GO_Central"/>
</dbReference>
<reference evidence="13" key="1">
    <citation type="journal article" date="2020" name="Nat. Ecol. Evol.">
        <title>Deeply conserved synteny resolves early events in vertebrate evolution.</title>
        <authorList>
            <person name="Simakov O."/>
            <person name="Marletaz F."/>
            <person name="Yue J.X."/>
            <person name="O'Connell B."/>
            <person name="Jenkins J."/>
            <person name="Brandt A."/>
            <person name="Calef R."/>
            <person name="Tung C.H."/>
            <person name="Huang T.K."/>
            <person name="Schmutz J."/>
            <person name="Satoh N."/>
            <person name="Yu J.K."/>
            <person name="Putnam N.H."/>
            <person name="Green R.E."/>
            <person name="Rokhsar D.S."/>
        </authorList>
    </citation>
    <scope>NUCLEOTIDE SEQUENCE [LARGE SCALE GENOMIC DNA]</scope>
    <source>
        <strain evidence="13">S238N-H82</strain>
    </source>
</reference>
<feature type="compositionally biased region" description="Low complexity" evidence="10">
    <location>
        <begin position="885"/>
        <end position="899"/>
    </location>
</feature>
<dbReference type="Gene3D" id="3.30.40.10">
    <property type="entry name" value="Zinc/RING finger domain, C3HC4 (zinc finger)"/>
    <property type="match status" value="2"/>
</dbReference>
<protein>
    <submittedName>
        <fullName evidence="14">Uncharacterized protein LOC118414898</fullName>
    </submittedName>
</protein>